<comment type="caution">
    <text evidence="6">The sequence shown here is derived from an EMBL/GenBank/DDBJ whole genome shotgun (WGS) entry which is preliminary data.</text>
</comment>
<keyword evidence="4" id="KW-0067">ATP-binding</keyword>
<accession>A0A417Z981</accession>
<dbReference type="PANTHER" id="PTHR35372:SF2">
    <property type="entry name" value="SF3 HELICASE DOMAIN-CONTAINING PROTEIN"/>
    <property type="match status" value="1"/>
</dbReference>
<dbReference type="PROSITE" id="PS51206">
    <property type="entry name" value="SF3_HELICASE_1"/>
    <property type="match status" value="1"/>
</dbReference>
<dbReference type="EMBL" id="QWLM01000003">
    <property type="protein sequence ID" value="RHW47180.1"/>
    <property type="molecule type" value="Genomic_DNA"/>
</dbReference>
<dbReference type="RefSeq" id="WP_118912734.1">
    <property type="nucleotide sequence ID" value="NZ_CBCRVH010000007.1"/>
</dbReference>
<organism evidence="6 7">
    <name type="scientific">Dermacoccus abyssi</name>
    <dbReference type="NCBI Taxonomy" id="322596"/>
    <lineage>
        <taxon>Bacteria</taxon>
        <taxon>Bacillati</taxon>
        <taxon>Actinomycetota</taxon>
        <taxon>Actinomycetes</taxon>
        <taxon>Micrococcales</taxon>
        <taxon>Dermacoccaceae</taxon>
        <taxon>Dermacoccus</taxon>
    </lineage>
</organism>
<dbReference type="Pfam" id="PF03288">
    <property type="entry name" value="Pox_D5"/>
    <property type="match status" value="1"/>
</dbReference>
<proteinExistence type="predicted"/>
<keyword evidence="1" id="KW-0547">Nucleotide-binding</keyword>
<sequence>MTFESNDAGAYDEHGTLISNEADGEKHSGQVRMAYRLARAARGRLMHVHGIGWMSYEGTHWIEDLRGAARREVLDVLNAALSESLGDERLRRDVAKCESAAGVNGVLEIASSLVEFAATVDDLDADPYLLNTPAGTLDLRTGQTSAHDPADRLTKISRGNFVPGQAPGTWATFLEQVIPDAAERAYLARLVGQALYGRITEHVFPVLTGTGANGKSTATTALAFALGDYVTAIDPALLMVQDRARSGSTELMQLLGARLVIGQETDEGRKLDEATMKRLTGGDMLTARRLYRDPVTWAPTHTLVYVSNHLPQVKANDPATWRRLRVVPFEVVVPPEQRDPQLGERLELAADEVVTWAVSGYRDYLEGGMKEPASVLRATDAYKAEADHVRQFLDDACEVSSTAAATTRQLYSAWQAWAMRNGAEARTEKSFGAELDRLGYAARRTKKGAVREGISPFGIGGGDGW</sequence>
<evidence type="ECO:0000313" key="6">
    <source>
        <dbReference type="EMBL" id="RHW47180.1"/>
    </source>
</evidence>
<dbReference type="InterPro" id="IPR051620">
    <property type="entry name" value="ORF904-like_C"/>
</dbReference>
<dbReference type="GO" id="GO:0005524">
    <property type="term" value="F:ATP binding"/>
    <property type="evidence" value="ECO:0007669"/>
    <property type="project" value="UniProtKB-KW"/>
</dbReference>
<dbReference type="InterPro" id="IPR014818">
    <property type="entry name" value="Phage/plasmid_primase_P4_C"/>
</dbReference>
<dbReference type="Proteomes" id="UP000285376">
    <property type="component" value="Unassembled WGS sequence"/>
</dbReference>
<evidence type="ECO:0000313" key="7">
    <source>
        <dbReference type="Proteomes" id="UP000285376"/>
    </source>
</evidence>
<keyword evidence="3" id="KW-0347">Helicase</keyword>
<evidence type="ECO:0000256" key="3">
    <source>
        <dbReference type="ARBA" id="ARBA00022806"/>
    </source>
</evidence>
<evidence type="ECO:0000256" key="4">
    <source>
        <dbReference type="ARBA" id="ARBA00022840"/>
    </source>
</evidence>
<dbReference type="InterPro" id="IPR014015">
    <property type="entry name" value="Helicase_SF3_DNA-vir"/>
</dbReference>
<dbReference type="GO" id="GO:0016787">
    <property type="term" value="F:hydrolase activity"/>
    <property type="evidence" value="ECO:0007669"/>
    <property type="project" value="UniProtKB-KW"/>
</dbReference>
<dbReference type="Pfam" id="PF08706">
    <property type="entry name" value="D5_N"/>
    <property type="match status" value="1"/>
</dbReference>
<dbReference type="InterPro" id="IPR004968">
    <property type="entry name" value="DNA_primase/NTPase_C"/>
</dbReference>
<dbReference type="SMART" id="SM00885">
    <property type="entry name" value="D5_N"/>
    <property type="match status" value="1"/>
</dbReference>
<dbReference type="Pfam" id="PF19263">
    <property type="entry name" value="DUF5906"/>
    <property type="match status" value="1"/>
</dbReference>
<protein>
    <recommendedName>
        <fullName evidence="5">SF3 helicase domain-containing protein</fullName>
    </recommendedName>
</protein>
<dbReference type="AlphaFoldDB" id="A0A417Z981"/>
<dbReference type="Gene3D" id="3.40.50.300">
    <property type="entry name" value="P-loop containing nucleotide triphosphate hydrolases"/>
    <property type="match status" value="1"/>
</dbReference>
<evidence type="ECO:0000256" key="2">
    <source>
        <dbReference type="ARBA" id="ARBA00022801"/>
    </source>
</evidence>
<dbReference type="InterPro" id="IPR045455">
    <property type="entry name" value="NrS-1_pol-like_helicase"/>
</dbReference>
<name>A0A417Z981_9MICO</name>
<evidence type="ECO:0000259" key="5">
    <source>
        <dbReference type="PROSITE" id="PS51206"/>
    </source>
</evidence>
<gene>
    <name evidence="6" type="ORF">D1832_04150</name>
</gene>
<dbReference type="InterPro" id="IPR006500">
    <property type="entry name" value="Helicase_put_C_phage/plasmid"/>
</dbReference>
<dbReference type="SUPFAM" id="SSF52540">
    <property type="entry name" value="P-loop containing nucleoside triphosphate hydrolases"/>
    <property type="match status" value="1"/>
</dbReference>
<dbReference type="PANTHER" id="PTHR35372">
    <property type="entry name" value="ATP BINDING PROTEIN-RELATED"/>
    <property type="match status" value="1"/>
</dbReference>
<keyword evidence="2" id="KW-0378">Hydrolase</keyword>
<dbReference type="NCBIfam" id="TIGR01613">
    <property type="entry name" value="primase_Cterm"/>
    <property type="match status" value="1"/>
</dbReference>
<reference evidence="6 7" key="1">
    <citation type="submission" date="2018-08" db="EMBL/GenBank/DDBJ databases">
        <title>Whole genome sequence analysis of Dermacoccus abyssi bacteria isolated from Deep Mariana trench Micromonospora spp reveals genes involved in the environmental adaptation and production of secondary metabolites.</title>
        <authorList>
            <person name="Abdel-Mageed W.M."/>
            <person name="Lehri B."/>
            <person name="Nouioui I."/>
            <person name="Goodfellow I."/>
            <person name="Jaspars M."/>
            <person name="Karlyshev A."/>
        </authorList>
    </citation>
    <scope>NUCLEOTIDE SEQUENCE [LARGE SCALE GENOMIC DNA]</scope>
    <source>
        <strain evidence="6 7">MT1.1</strain>
    </source>
</reference>
<dbReference type="InterPro" id="IPR027417">
    <property type="entry name" value="P-loop_NTPase"/>
</dbReference>
<evidence type="ECO:0000256" key="1">
    <source>
        <dbReference type="ARBA" id="ARBA00022741"/>
    </source>
</evidence>
<feature type="domain" description="SF3 helicase" evidence="5">
    <location>
        <begin position="182"/>
        <end position="342"/>
    </location>
</feature>
<dbReference type="GO" id="GO:0004386">
    <property type="term" value="F:helicase activity"/>
    <property type="evidence" value="ECO:0007669"/>
    <property type="project" value="UniProtKB-KW"/>
</dbReference>